<dbReference type="AlphaFoldDB" id="A0A0A8YF67"/>
<protein>
    <submittedName>
        <fullName evidence="1">NRPD902</fullName>
    </submittedName>
</protein>
<organism evidence="1">
    <name type="scientific">Arundo donax</name>
    <name type="common">Giant reed</name>
    <name type="synonym">Donax arundinaceus</name>
    <dbReference type="NCBI Taxonomy" id="35708"/>
    <lineage>
        <taxon>Eukaryota</taxon>
        <taxon>Viridiplantae</taxon>
        <taxon>Streptophyta</taxon>
        <taxon>Embryophyta</taxon>
        <taxon>Tracheophyta</taxon>
        <taxon>Spermatophyta</taxon>
        <taxon>Magnoliopsida</taxon>
        <taxon>Liliopsida</taxon>
        <taxon>Poales</taxon>
        <taxon>Poaceae</taxon>
        <taxon>PACMAD clade</taxon>
        <taxon>Arundinoideae</taxon>
        <taxon>Arundineae</taxon>
        <taxon>Arundo</taxon>
    </lineage>
</organism>
<reference evidence="1" key="1">
    <citation type="submission" date="2014-09" db="EMBL/GenBank/DDBJ databases">
        <authorList>
            <person name="Magalhaes I.L.F."/>
            <person name="Oliveira U."/>
            <person name="Santos F.R."/>
            <person name="Vidigal T.H.D.A."/>
            <person name="Brescovit A.D."/>
            <person name="Santos A.J."/>
        </authorList>
    </citation>
    <scope>NUCLEOTIDE SEQUENCE</scope>
    <source>
        <tissue evidence="1">Shoot tissue taken approximately 20 cm above the soil surface</tissue>
    </source>
</reference>
<accession>A0A0A8YF67</accession>
<proteinExistence type="predicted"/>
<dbReference type="EMBL" id="GBRH01276053">
    <property type="protein sequence ID" value="JAD21842.1"/>
    <property type="molecule type" value="Transcribed_RNA"/>
</dbReference>
<name>A0A0A8YF67_ARUDO</name>
<sequence length="63" mass="7201">MSIVQRQAYGLVQSSYFHGLSPCEELGTCYFHKRRNFPLKTVGRTWNSVQEFNGHLGGCGYML</sequence>
<evidence type="ECO:0000313" key="1">
    <source>
        <dbReference type="EMBL" id="JAD21842.1"/>
    </source>
</evidence>
<reference evidence="1" key="2">
    <citation type="journal article" date="2015" name="Data Brief">
        <title>Shoot transcriptome of the giant reed, Arundo donax.</title>
        <authorList>
            <person name="Barrero R.A."/>
            <person name="Guerrero F.D."/>
            <person name="Moolhuijzen P."/>
            <person name="Goolsby J.A."/>
            <person name="Tidwell J."/>
            <person name="Bellgard S.E."/>
            <person name="Bellgard M.I."/>
        </authorList>
    </citation>
    <scope>NUCLEOTIDE SEQUENCE</scope>
    <source>
        <tissue evidence="1">Shoot tissue taken approximately 20 cm above the soil surface</tissue>
    </source>
</reference>